<feature type="region of interest" description="Disordered" evidence="1">
    <location>
        <begin position="1"/>
        <end position="42"/>
    </location>
</feature>
<dbReference type="EMBL" id="JOKZ01000254">
    <property type="protein sequence ID" value="KKP00405.1"/>
    <property type="molecule type" value="Genomic_DNA"/>
</dbReference>
<accession>A0A0F9X769</accession>
<proteinExistence type="predicted"/>
<comment type="caution">
    <text evidence="2">The sequence shown here is derived from an EMBL/GenBank/DDBJ whole genome shotgun (WGS) entry which is preliminary data.</text>
</comment>
<feature type="non-terminal residue" evidence="2">
    <location>
        <position position="42"/>
    </location>
</feature>
<evidence type="ECO:0000313" key="2">
    <source>
        <dbReference type="EMBL" id="KKP00405.1"/>
    </source>
</evidence>
<evidence type="ECO:0000256" key="1">
    <source>
        <dbReference type="SAM" id="MobiDB-lite"/>
    </source>
</evidence>
<name>A0A0F9X769_TRIHA</name>
<reference evidence="3" key="1">
    <citation type="journal article" date="2015" name="Genome Announc.">
        <title>Draft whole-genome sequence of the biocontrol agent Trichoderma harzianum T6776.</title>
        <authorList>
            <person name="Baroncelli R."/>
            <person name="Piaggeschi G."/>
            <person name="Fiorini L."/>
            <person name="Bertolini E."/>
            <person name="Zapparata A."/>
            <person name="Pe M.E."/>
            <person name="Sarrocco S."/>
            <person name="Vannacci G."/>
        </authorList>
    </citation>
    <scope>NUCLEOTIDE SEQUENCE [LARGE SCALE GENOMIC DNA]</scope>
    <source>
        <strain evidence="3">T6776</strain>
    </source>
</reference>
<evidence type="ECO:0000313" key="3">
    <source>
        <dbReference type="Proteomes" id="UP000034112"/>
    </source>
</evidence>
<gene>
    <name evidence="2" type="ORF">THAR02_07474</name>
</gene>
<sequence length="42" mass="4942">MVSLRHHSRRSGCPGYQRHRPSRGQRATSSYIPNQDHRRQAI</sequence>
<protein>
    <submittedName>
        <fullName evidence="2">Uncharacterized protein</fullName>
    </submittedName>
</protein>
<organism evidence="2 3">
    <name type="scientific">Trichoderma harzianum</name>
    <name type="common">Hypocrea lixii</name>
    <dbReference type="NCBI Taxonomy" id="5544"/>
    <lineage>
        <taxon>Eukaryota</taxon>
        <taxon>Fungi</taxon>
        <taxon>Dikarya</taxon>
        <taxon>Ascomycota</taxon>
        <taxon>Pezizomycotina</taxon>
        <taxon>Sordariomycetes</taxon>
        <taxon>Hypocreomycetidae</taxon>
        <taxon>Hypocreales</taxon>
        <taxon>Hypocreaceae</taxon>
        <taxon>Trichoderma</taxon>
    </lineage>
</organism>
<feature type="compositionally biased region" description="Basic residues" evidence="1">
    <location>
        <begin position="1"/>
        <end position="10"/>
    </location>
</feature>
<dbReference type="Proteomes" id="UP000034112">
    <property type="component" value="Unassembled WGS sequence"/>
</dbReference>
<dbReference type="AlphaFoldDB" id="A0A0F9X769"/>